<reference evidence="5 6" key="1">
    <citation type="journal article" date="2017" name="Curr. Microbiol.">
        <title>Mucilaginibacter ginsenosidivorans sp. nov., Isolated from Soil of Ginseng Field.</title>
        <authorList>
            <person name="Kim M.M."/>
            <person name="Siddiqi M.Z."/>
            <person name="Im W.T."/>
        </authorList>
    </citation>
    <scope>NUCLEOTIDE SEQUENCE [LARGE SCALE GENOMIC DNA]</scope>
    <source>
        <strain evidence="5 6">Gsoil 3017</strain>
    </source>
</reference>
<dbReference type="KEGG" id="mgin:FRZ54_15515"/>
<dbReference type="Gene3D" id="2.30.110.10">
    <property type="entry name" value="Electron Transport, Fmn-binding Protein, Chain A"/>
    <property type="match status" value="1"/>
</dbReference>
<evidence type="ECO:0000256" key="2">
    <source>
        <dbReference type="ARBA" id="ARBA00022630"/>
    </source>
</evidence>
<evidence type="ECO:0000256" key="3">
    <source>
        <dbReference type="ARBA" id="ARBA00038054"/>
    </source>
</evidence>
<dbReference type="Pfam" id="PF01613">
    <property type="entry name" value="Flavin_Reduct"/>
    <property type="match status" value="1"/>
</dbReference>
<dbReference type="AlphaFoldDB" id="A0A5B8UZ91"/>
<comment type="cofactor">
    <cofactor evidence="1">
        <name>FMN</name>
        <dbReference type="ChEBI" id="CHEBI:58210"/>
    </cofactor>
</comment>
<dbReference type="RefSeq" id="WP_147032496.1">
    <property type="nucleotide sequence ID" value="NZ_CP042436.1"/>
</dbReference>
<keyword evidence="2" id="KW-0285">Flavoprotein</keyword>
<dbReference type="PANTHER" id="PTHR43567">
    <property type="entry name" value="FLAVOREDOXIN-RELATED-RELATED"/>
    <property type="match status" value="1"/>
</dbReference>
<feature type="domain" description="Flavin reductase like" evidence="4">
    <location>
        <begin position="20"/>
        <end position="197"/>
    </location>
</feature>
<dbReference type="PANTHER" id="PTHR43567:SF1">
    <property type="entry name" value="FLAVOREDOXIN"/>
    <property type="match status" value="1"/>
</dbReference>
<gene>
    <name evidence="5" type="ORF">FRZ54_15515</name>
</gene>
<dbReference type="InterPro" id="IPR002563">
    <property type="entry name" value="Flavin_Rdtase-like_dom"/>
</dbReference>
<dbReference type="OrthoDB" id="9792436at2"/>
<keyword evidence="6" id="KW-1185">Reference proteome</keyword>
<dbReference type="EMBL" id="CP042436">
    <property type="protein sequence ID" value="QEC63923.1"/>
    <property type="molecule type" value="Genomic_DNA"/>
</dbReference>
<evidence type="ECO:0000313" key="6">
    <source>
        <dbReference type="Proteomes" id="UP000321479"/>
    </source>
</evidence>
<proteinExistence type="inferred from homology"/>
<protein>
    <submittedName>
        <fullName evidence="5">Flavin reductase family protein</fullName>
    </submittedName>
</protein>
<accession>A0A5B8UZ91</accession>
<dbReference type="GO" id="GO:0010181">
    <property type="term" value="F:FMN binding"/>
    <property type="evidence" value="ECO:0007669"/>
    <property type="project" value="InterPro"/>
</dbReference>
<dbReference type="GO" id="GO:0016646">
    <property type="term" value="F:oxidoreductase activity, acting on the CH-NH group of donors, NAD or NADP as acceptor"/>
    <property type="evidence" value="ECO:0007669"/>
    <property type="project" value="UniProtKB-ARBA"/>
</dbReference>
<name>A0A5B8UZ91_9SPHI</name>
<evidence type="ECO:0000256" key="1">
    <source>
        <dbReference type="ARBA" id="ARBA00001917"/>
    </source>
</evidence>
<comment type="similarity">
    <text evidence="3">Belongs to the flavoredoxin family.</text>
</comment>
<evidence type="ECO:0000259" key="4">
    <source>
        <dbReference type="Pfam" id="PF01613"/>
    </source>
</evidence>
<dbReference type="SUPFAM" id="SSF50475">
    <property type="entry name" value="FMN-binding split barrel"/>
    <property type="match status" value="1"/>
</dbReference>
<organism evidence="5 6">
    <name type="scientific">Mucilaginibacter ginsenosidivorans</name>
    <dbReference type="NCBI Taxonomy" id="398053"/>
    <lineage>
        <taxon>Bacteria</taxon>
        <taxon>Pseudomonadati</taxon>
        <taxon>Bacteroidota</taxon>
        <taxon>Sphingobacteriia</taxon>
        <taxon>Sphingobacteriales</taxon>
        <taxon>Sphingobacteriaceae</taxon>
        <taxon>Mucilaginibacter</taxon>
    </lineage>
</organism>
<dbReference type="InterPro" id="IPR012349">
    <property type="entry name" value="Split_barrel_FMN-bd"/>
</dbReference>
<sequence>MLTATDNKTYRTIRPKILYFGTPVALITTLDESGNANIGPMSSVWALGYKLVLGLGCNGKTFSNLLNQKECVVNMPSAHLHENIERIARLTGAYPVPDSKKALYTYEKDKFSAGGFTKMDSQTVRPPAIAGCPLQLEAILDNYTVLEYDENGDPGTAAVTVEVINVKAHEDIITGTDHINPEKWSPLIYNFRHYYALGEHLGKTFKAEV</sequence>
<dbReference type="Proteomes" id="UP000321479">
    <property type="component" value="Chromosome"/>
</dbReference>
<dbReference type="InterPro" id="IPR052174">
    <property type="entry name" value="Flavoredoxin"/>
</dbReference>
<evidence type="ECO:0000313" key="5">
    <source>
        <dbReference type="EMBL" id="QEC63923.1"/>
    </source>
</evidence>